<dbReference type="GO" id="GO:0005975">
    <property type="term" value="P:carbohydrate metabolic process"/>
    <property type="evidence" value="ECO:0007669"/>
    <property type="project" value="InterPro"/>
</dbReference>
<dbReference type="AlphaFoldDB" id="A0A396RPV9"/>
<dbReference type="SUPFAM" id="SSF88713">
    <property type="entry name" value="Glycoside hydrolase/deacetylase"/>
    <property type="match status" value="1"/>
</dbReference>
<dbReference type="InterPro" id="IPR011330">
    <property type="entry name" value="Glyco_hydro/deAcase_b/a-brl"/>
</dbReference>
<evidence type="ECO:0000313" key="2">
    <source>
        <dbReference type="EMBL" id="RHW18419.1"/>
    </source>
</evidence>
<feature type="region of interest" description="Disordered" evidence="1">
    <location>
        <begin position="240"/>
        <end position="263"/>
    </location>
</feature>
<dbReference type="Gene3D" id="3.20.20.370">
    <property type="entry name" value="Glycoside hydrolase/deacetylase"/>
    <property type="match status" value="1"/>
</dbReference>
<dbReference type="CDD" id="cd11374">
    <property type="entry name" value="CE4_u10"/>
    <property type="match status" value="1"/>
</dbReference>
<name>A0A396RPV9_9SPHN</name>
<gene>
    <name evidence="2" type="ORF">D1610_08180</name>
</gene>
<keyword evidence="3" id="KW-1185">Reference proteome</keyword>
<evidence type="ECO:0000256" key="1">
    <source>
        <dbReference type="SAM" id="MobiDB-lite"/>
    </source>
</evidence>
<evidence type="ECO:0000313" key="3">
    <source>
        <dbReference type="Proteomes" id="UP000266693"/>
    </source>
</evidence>
<protein>
    <submittedName>
        <fullName evidence="2">DUF2334 domain-containing protein</fullName>
    </submittedName>
</protein>
<dbReference type="Pfam" id="PF10096">
    <property type="entry name" value="DUF2334"/>
    <property type="match status" value="1"/>
</dbReference>
<accession>A0A396RPV9</accession>
<sequence>MKRLLASIHDVSPRFEAQVDALADGLEGHLGGPRFAMLVVPDHWNGAPIAGNAAFAARLRGWAERGIEMFVHGWSHRDDAEHSGADAIRAKHMTAGEGEFLGLSRAEALARMQRGKALVEDLTGRPAAGFIAPAWLYSDGAKAALAEAGFALAEDHMRVWRPADGAVLAKGPVITWASRSKPRIASSLAASWALRKLLQGAETVRIAVHPGDTGVSALLRSIDRTITAFRTHVPSRYVDLIPPRHGEGDHAQHGGGGSPPALS</sequence>
<feature type="compositionally biased region" description="Basic and acidic residues" evidence="1">
    <location>
        <begin position="242"/>
        <end position="252"/>
    </location>
</feature>
<dbReference type="RefSeq" id="WP_118863609.1">
    <property type="nucleotide sequence ID" value="NZ_QWLV01000002.1"/>
</dbReference>
<organism evidence="2 3">
    <name type="scientific">Sphingomonas gilva</name>
    <dbReference type="NCBI Taxonomy" id="2305907"/>
    <lineage>
        <taxon>Bacteria</taxon>
        <taxon>Pseudomonadati</taxon>
        <taxon>Pseudomonadota</taxon>
        <taxon>Alphaproteobacteria</taxon>
        <taxon>Sphingomonadales</taxon>
        <taxon>Sphingomonadaceae</taxon>
        <taxon>Sphingomonas</taxon>
    </lineage>
</organism>
<feature type="compositionally biased region" description="Gly residues" evidence="1">
    <location>
        <begin position="253"/>
        <end position="263"/>
    </location>
</feature>
<proteinExistence type="predicted"/>
<comment type="caution">
    <text evidence="2">The sequence shown here is derived from an EMBL/GenBank/DDBJ whole genome shotgun (WGS) entry which is preliminary data.</text>
</comment>
<dbReference type="InterPro" id="IPR018763">
    <property type="entry name" value="DUF2334"/>
</dbReference>
<dbReference type="EMBL" id="QWLV01000002">
    <property type="protein sequence ID" value="RHW18419.1"/>
    <property type="molecule type" value="Genomic_DNA"/>
</dbReference>
<reference evidence="2 3" key="1">
    <citation type="submission" date="2018-08" db="EMBL/GenBank/DDBJ databases">
        <title>The multiple taxonomic identification of Sphingomonas gilva.</title>
        <authorList>
            <person name="Zhu D."/>
            <person name="Zheng S."/>
        </authorList>
    </citation>
    <scope>NUCLEOTIDE SEQUENCE [LARGE SCALE GENOMIC DNA]</scope>
    <source>
        <strain evidence="2 3">ZDH117</strain>
    </source>
</reference>
<dbReference type="Proteomes" id="UP000266693">
    <property type="component" value="Unassembled WGS sequence"/>
</dbReference>
<dbReference type="OrthoDB" id="7421654at2"/>